<dbReference type="Pfam" id="PF10595">
    <property type="entry name" value="FAM161A_B"/>
    <property type="match status" value="1"/>
</dbReference>
<feature type="compositionally biased region" description="Basic residues" evidence="4">
    <location>
        <begin position="134"/>
        <end position="144"/>
    </location>
</feature>
<comment type="similarity">
    <text evidence="1">Belongs to the FAM161 family.</text>
</comment>
<evidence type="ECO:0000256" key="1">
    <source>
        <dbReference type="ARBA" id="ARBA00006663"/>
    </source>
</evidence>
<dbReference type="InterPro" id="IPR019579">
    <property type="entry name" value="FAM161A/B"/>
</dbReference>
<proteinExistence type="inferred from homology"/>
<feature type="region of interest" description="Disordered" evidence="4">
    <location>
        <begin position="896"/>
        <end position="916"/>
    </location>
</feature>
<evidence type="ECO:0000256" key="4">
    <source>
        <dbReference type="SAM" id="MobiDB-lite"/>
    </source>
</evidence>
<dbReference type="HOGENOM" id="CLU_284491_0_0_1"/>
<dbReference type="Proteomes" id="UP000009168">
    <property type="component" value="Unassembled WGS sequence"/>
</dbReference>
<feature type="region of interest" description="Disordered" evidence="4">
    <location>
        <begin position="122"/>
        <end position="165"/>
    </location>
</feature>
<feature type="coiled-coil region" evidence="3">
    <location>
        <begin position="444"/>
        <end position="491"/>
    </location>
</feature>
<dbReference type="AlphaFoldDB" id="Q23QG2"/>
<name>Q23QG2_TETTS</name>
<accession>Q23QG2</accession>
<dbReference type="InParanoid" id="Q23QG2"/>
<keyword evidence="2 3" id="KW-0175">Coiled coil</keyword>
<gene>
    <name evidence="5" type="ORF">TTHERM_00257160</name>
</gene>
<dbReference type="PANTHER" id="PTHR21501">
    <property type="entry name" value="PROTEIN FAM-161"/>
    <property type="match status" value="1"/>
</dbReference>
<dbReference type="GeneID" id="7842306"/>
<dbReference type="KEGG" id="tet:TTHERM_00257160"/>
<reference evidence="6" key="1">
    <citation type="journal article" date="2006" name="PLoS Biol.">
        <title>Macronuclear genome sequence of the ciliate Tetrahymena thermophila, a model eukaryote.</title>
        <authorList>
            <person name="Eisen J.A."/>
            <person name="Coyne R.S."/>
            <person name="Wu M."/>
            <person name="Wu D."/>
            <person name="Thiagarajan M."/>
            <person name="Wortman J.R."/>
            <person name="Badger J.H."/>
            <person name="Ren Q."/>
            <person name="Amedeo P."/>
            <person name="Jones K.M."/>
            <person name="Tallon L.J."/>
            <person name="Delcher A.L."/>
            <person name="Salzberg S.L."/>
            <person name="Silva J.C."/>
            <person name="Haas B.J."/>
            <person name="Majoros W.H."/>
            <person name="Farzad M."/>
            <person name="Carlton J.M."/>
            <person name="Smith R.K. Jr."/>
            <person name="Garg J."/>
            <person name="Pearlman R.E."/>
            <person name="Karrer K.M."/>
            <person name="Sun L."/>
            <person name="Manning G."/>
            <person name="Elde N.C."/>
            <person name="Turkewitz A.P."/>
            <person name="Asai D.J."/>
            <person name="Wilkes D.E."/>
            <person name="Wang Y."/>
            <person name="Cai H."/>
            <person name="Collins K."/>
            <person name="Stewart B.A."/>
            <person name="Lee S.R."/>
            <person name="Wilamowska K."/>
            <person name="Weinberg Z."/>
            <person name="Ruzzo W.L."/>
            <person name="Wloga D."/>
            <person name="Gaertig J."/>
            <person name="Frankel J."/>
            <person name="Tsao C.-C."/>
            <person name="Gorovsky M.A."/>
            <person name="Keeling P.J."/>
            <person name="Waller R.F."/>
            <person name="Patron N.J."/>
            <person name="Cherry J.M."/>
            <person name="Stover N.A."/>
            <person name="Krieger C.J."/>
            <person name="del Toro C."/>
            <person name="Ryder H.F."/>
            <person name="Williamson S.C."/>
            <person name="Barbeau R.A."/>
            <person name="Hamilton E.P."/>
            <person name="Orias E."/>
        </authorList>
    </citation>
    <scope>NUCLEOTIDE SEQUENCE [LARGE SCALE GENOMIC DNA]</scope>
    <source>
        <strain evidence="6">SB210</strain>
    </source>
</reference>
<evidence type="ECO:0000256" key="2">
    <source>
        <dbReference type="ARBA" id="ARBA00023054"/>
    </source>
</evidence>
<dbReference type="PANTHER" id="PTHR21501:SF1">
    <property type="entry name" value="PROTEIN FAM-161"/>
    <property type="match status" value="1"/>
</dbReference>
<dbReference type="EMBL" id="GG662647">
    <property type="protein sequence ID" value="EAR98926.2"/>
    <property type="molecule type" value="Genomic_DNA"/>
</dbReference>
<feature type="compositionally biased region" description="Polar residues" evidence="4">
    <location>
        <begin position="147"/>
        <end position="165"/>
    </location>
</feature>
<dbReference type="OrthoDB" id="297644at2759"/>
<evidence type="ECO:0000256" key="3">
    <source>
        <dbReference type="SAM" id="Coils"/>
    </source>
</evidence>
<dbReference type="InterPro" id="IPR051655">
    <property type="entry name" value="FAM161"/>
</dbReference>
<dbReference type="RefSeq" id="XP_001019171.2">
    <property type="nucleotide sequence ID" value="XM_001019171.2"/>
</dbReference>
<dbReference type="GO" id="GO:0005856">
    <property type="term" value="C:cytoskeleton"/>
    <property type="evidence" value="ECO:0007669"/>
    <property type="project" value="UniProtKB-ARBA"/>
</dbReference>
<dbReference type="STRING" id="312017.Q23QG2"/>
<feature type="coiled-coil region" evidence="3">
    <location>
        <begin position="683"/>
        <end position="736"/>
    </location>
</feature>
<organism evidence="5 6">
    <name type="scientific">Tetrahymena thermophila (strain SB210)</name>
    <dbReference type="NCBI Taxonomy" id="312017"/>
    <lineage>
        <taxon>Eukaryota</taxon>
        <taxon>Sar</taxon>
        <taxon>Alveolata</taxon>
        <taxon>Ciliophora</taxon>
        <taxon>Intramacronucleata</taxon>
        <taxon>Oligohymenophorea</taxon>
        <taxon>Hymenostomatida</taxon>
        <taxon>Tetrahymenina</taxon>
        <taxon>Tetrahymenidae</taxon>
        <taxon>Tetrahymena</taxon>
    </lineage>
</organism>
<dbReference type="GO" id="GO:0005929">
    <property type="term" value="C:cilium"/>
    <property type="evidence" value="ECO:0007669"/>
    <property type="project" value="TreeGrafter"/>
</dbReference>
<keyword evidence="6" id="KW-1185">Reference proteome</keyword>
<evidence type="ECO:0000313" key="6">
    <source>
        <dbReference type="Proteomes" id="UP000009168"/>
    </source>
</evidence>
<dbReference type="GO" id="GO:0044782">
    <property type="term" value="P:cilium organization"/>
    <property type="evidence" value="ECO:0007669"/>
    <property type="project" value="TreeGrafter"/>
</dbReference>
<evidence type="ECO:0000313" key="5">
    <source>
        <dbReference type="EMBL" id="EAR98926.2"/>
    </source>
</evidence>
<sequence>MSNQKAIVDNKLKLTQTNPYVVSHKAYDSGPLGFTSSTGFQFYEVKENDPRFSKKFKTANPEDYDQSVAKKAKVIKKIEYSGGYRVPKESLNKPYMKNKCWKSNDDQDDNEKYSKEQIMKKLGLEIPNQQSNSSKKRKQSRSRSRSLGTIQEKNRQNITNMSSQALVNEAEKKINDIHQRREEQNQRQKREDELRKKGQKLILQNQETHEEVYVTVDSHKIKMIQTYIKQLELQEQLDNIQRLKSENIYTRSPSKMKKALTLEDKMKKEFTLKEIQNELKYVELIRNHEIYKLEKEKIAQIAKVYFALNKKDFDLNEFLSPNNERWGKSPVVSIAKNEQNPFSHLLFSREAYILLVDRIVKELQDLQKKSEMFNSLNQSKDRKIESVDSVIIEKFFNQRINVKDILNIQNEQISKLISKKETVSVQDIKNQLINIANIQINERNQIINKIEQQYEEKMKILRDEFEKQEKIKELNQELEIIKQENQEQGIENLDEQQIEKILDMEENHLGGYDSDPEALTLQQRTIMICKQKRELQKEVLQRRQERCKSEDKFRLTLPIPQEFEERARQSKFKKSIRQTKLEEMIKELQEKDKSIYGYVFKPKEIPESVRIPNLYEQIMEENDKRREIVRQTSKQMTLENERPFSFYYRDMDKEKVYKRPYWEREKFVFRANAIPKHVTQKRLEKMKKLQEEKRKQRVQKRKEELIRMSSLPPRMAKHEEEKRQKLLQEADEFDEEGNPILKQQSSSKYFKYTFEPPRAKKIPDFHKLHKTFQQELDAKKASFKPTIMEPFDFEESRKLPNRDYLDQENMLIRATLDKFYQHKSENIQKITYIDPDNLPPSTKKSQEIIKFRKKQDEIKRQKEKEQQDELLAREKKREELKKRFYASDALKNFQEEREQQKLEKEMEKQKQKEYEKQMNEEFHNKIKEKLDAKPLLIEKYDKDQSAIEKVKEKWTYKNSQNSKYSQKY</sequence>
<protein>
    <submittedName>
        <fullName evidence="5">Uncharacterized protein</fullName>
    </submittedName>
</protein>